<dbReference type="EMBL" id="JASNWA010000010">
    <property type="protein sequence ID" value="KAK3168429.1"/>
    <property type="molecule type" value="Genomic_DNA"/>
</dbReference>
<feature type="compositionally biased region" description="Basic and acidic residues" evidence="1">
    <location>
        <begin position="124"/>
        <end position="133"/>
    </location>
</feature>
<feature type="region of interest" description="Disordered" evidence="1">
    <location>
        <begin position="183"/>
        <end position="274"/>
    </location>
</feature>
<gene>
    <name evidence="2" type="ORF">OEA41_004877</name>
</gene>
<reference evidence="2" key="1">
    <citation type="submission" date="2022-11" db="EMBL/GenBank/DDBJ databases">
        <title>Chromosomal genome sequence assembly and mating type (MAT) locus characterization of the leprose asexual lichenized fungus Lepraria neglecta (Nyl.) Erichsen.</title>
        <authorList>
            <person name="Allen J.L."/>
            <person name="Pfeffer B."/>
        </authorList>
    </citation>
    <scope>NUCLEOTIDE SEQUENCE</scope>
    <source>
        <strain evidence="2">Allen 5258</strain>
    </source>
</reference>
<evidence type="ECO:0000256" key="1">
    <source>
        <dbReference type="SAM" id="MobiDB-lite"/>
    </source>
</evidence>
<dbReference type="AlphaFoldDB" id="A0AAE0DG93"/>
<feature type="compositionally biased region" description="Polar residues" evidence="1">
    <location>
        <begin position="191"/>
        <end position="204"/>
    </location>
</feature>
<sequence>MSSKRYASITYCNTLFRPAFCPFCLSDDRLPASSRWTSWTREAKLWSHLGTHLKASQWPMDYPHPSYSLQLQDETSFLYHLSDVHSLQMSPHMKISWQSGRDSQSLIHWVSDPTSQKRQKRKRQDNGEQELRLSKHSSRPVMTDGQPEWTPTHSLDPKDLGAFPISVSSKPFEVSLMDMTFDDDRLPELSPDQSTSSPDSNETCSLDGICPYDNISPTDLMEELGSKTGDAPTPDDEALFSQYLRSPSPYSHAEDDGGTINTHISLPPPTIPPK</sequence>
<accession>A0AAE0DG93</accession>
<evidence type="ECO:0000313" key="2">
    <source>
        <dbReference type="EMBL" id="KAK3168429.1"/>
    </source>
</evidence>
<dbReference type="Proteomes" id="UP001276659">
    <property type="component" value="Unassembled WGS sequence"/>
</dbReference>
<evidence type="ECO:0000313" key="3">
    <source>
        <dbReference type="Proteomes" id="UP001276659"/>
    </source>
</evidence>
<keyword evidence="3" id="KW-1185">Reference proteome</keyword>
<protein>
    <submittedName>
        <fullName evidence="2">Uncharacterized protein</fullName>
    </submittedName>
</protein>
<organism evidence="2 3">
    <name type="scientific">Lepraria neglecta</name>
    <dbReference type="NCBI Taxonomy" id="209136"/>
    <lineage>
        <taxon>Eukaryota</taxon>
        <taxon>Fungi</taxon>
        <taxon>Dikarya</taxon>
        <taxon>Ascomycota</taxon>
        <taxon>Pezizomycotina</taxon>
        <taxon>Lecanoromycetes</taxon>
        <taxon>OSLEUM clade</taxon>
        <taxon>Lecanoromycetidae</taxon>
        <taxon>Lecanorales</taxon>
        <taxon>Lecanorineae</taxon>
        <taxon>Stereocaulaceae</taxon>
        <taxon>Lepraria</taxon>
    </lineage>
</organism>
<name>A0AAE0DG93_9LECA</name>
<proteinExistence type="predicted"/>
<comment type="caution">
    <text evidence="2">The sequence shown here is derived from an EMBL/GenBank/DDBJ whole genome shotgun (WGS) entry which is preliminary data.</text>
</comment>
<feature type="region of interest" description="Disordered" evidence="1">
    <location>
        <begin position="110"/>
        <end position="158"/>
    </location>
</feature>